<protein>
    <submittedName>
        <fullName evidence="1">Uncharacterized protein</fullName>
    </submittedName>
</protein>
<reference evidence="2" key="1">
    <citation type="submission" date="2011-11" db="EMBL/GenBank/DDBJ databases">
        <title>Complete sequence of Paenibacillus terrae HPL-003.</title>
        <authorList>
            <person name="Shin S.H."/>
            <person name="Kim S."/>
            <person name="Kim J.Y."/>
        </authorList>
    </citation>
    <scope>NUCLEOTIDE SEQUENCE [LARGE SCALE GENOMIC DNA]</scope>
    <source>
        <strain evidence="2">HPL-003</strain>
    </source>
</reference>
<dbReference type="Proteomes" id="UP000005876">
    <property type="component" value="Chromosome"/>
</dbReference>
<reference evidence="1 2" key="3">
    <citation type="journal article" date="2012" name="J. Bacteriol.">
        <title>Genome Sequence of Paenibacillus terrae HPL-003, a Xylanase-Producing Bacterium Isolated from Soil Found in Forest Residue.</title>
        <authorList>
            <person name="Shin S.H."/>
            <person name="Kim S."/>
            <person name="Kim J.Y."/>
            <person name="Song H.Y."/>
            <person name="Cho S.J."/>
            <person name="Kim D.R."/>
            <person name="Lee K.I."/>
            <person name="Lim H.K."/>
            <person name="Park N.J."/>
            <person name="Hwang I.T."/>
            <person name="Yang K.S."/>
        </authorList>
    </citation>
    <scope>NUCLEOTIDE SEQUENCE [LARGE SCALE GENOMIC DNA]</scope>
    <source>
        <strain evidence="1 2">HPL-003</strain>
    </source>
</reference>
<gene>
    <name evidence="1" type="ordered locus">HPL003_19535</name>
</gene>
<organism evidence="1 2">
    <name type="scientific">Paenibacillus terrae (strain HPL-003)</name>
    <dbReference type="NCBI Taxonomy" id="985665"/>
    <lineage>
        <taxon>Bacteria</taxon>
        <taxon>Bacillati</taxon>
        <taxon>Bacillota</taxon>
        <taxon>Bacilli</taxon>
        <taxon>Bacillales</taxon>
        <taxon>Paenibacillaceae</taxon>
        <taxon>Paenibacillus</taxon>
    </lineage>
</organism>
<dbReference type="AlphaFoldDB" id="G7W2Y9"/>
<evidence type="ECO:0000313" key="2">
    <source>
        <dbReference type="Proteomes" id="UP000005876"/>
    </source>
</evidence>
<reference key="2">
    <citation type="submission" date="2011-11" db="EMBL/GenBank/DDBJ databases">
        <authorList>
            <person name="Shin S.H."/>
            <person name="Kim S."/>
            <person name="Kim J.Y."/>
        </authorList>
    </citation>
    <scope>NUCLEOTIDE SEQUENCE</scope>
    <source>
        <strain>HPL-003</strain>
    </source>
</reference>
<dbReference type="EMBL" id="CP003107">
    <property type="protein sequence ID" value="AET60645.1"/>
    <property type="molecule type" value="Genomic_DNA"/>
</dbReference>
<sequence length="47" mass="5544">MINIIETMSYFLEQLTIVLKYVEPVVKLLSVTLSIISLIQTYRNKRK</sequence>
<evidence type="ECO:0000313" key="1">
    <source>
        <dbReference type="EMBL" id="AET60645.1"/>
    </source>
</evidence>
<dbReference type="KEGG" id="pta:HPL003_19535"/>
<accession>G7W2Y9</accession>
<dbReference type="HOGENOM" id="CLU_3171123_0_0_9"/>
<name>G7W2Y9_PAETH</name>
<proteinExistence type="predicted"/>